<organism evidence="1 2">
    <name type="scientific">Dolosigranulum pigrum</name>
    <dbReference type="NCBI Taxonomy" id="29394"/>
    <lineage>
        <taxon>Bacteria</taxon>
        <taxon>Bacillati</taxon>
        <taxon>Bacillota</taxon>
        <taxon>Bacilli</taxon>
        <taxon>Lactobacillales</taxon>
        <taxon>Carnobacteriaceae</taxon>
        <taxon>Dolosigranulum</taxon>
    </lineage>
</organism>
<protein>
    <submittedName>
        <fullName evidence="1">Uncharacterized protein</fullName>
    </submittedName>
</protein>
<accession>A0A328KL98</accession>
<dbReference type="Proteomes" id="UP000249099">
    <property type="component" value="Unassembled WGS sequence"/>
</dbReference>
<name>A0A328KL98_9LACT</name>
<comment type="caution">
    <text evidence="1">The sequence shown here is derived from an EMBL/GenBank/DDBJ whole genome shotgun (WGS) entry which is preliminary data.</text>
</comment>
<proteinExistence type="predicted"/>
<sequence length="62" mass="7072">MILTFLGAYYYIKVFCFIRESTISQGRTKMYFKKDLIGTAIDIINISEIVVDIGVQAVIYAN</sequence>
<gene>
    <name evidence="1" type="ORF">B8A44_03125</name>
</gene>
<reference evidence="1 2" key="1">
    <citation type="submission" date="2017-03" db="EMBL/GenBank/DDBJ databases">
        <title>wgs assembly of Dolosigranulum pigrum KPL CDC strains.</title>
        <authorList>
            <person name="Brugger S.D."/>
            <person name="Pettigrew M."/>
            <person name="Kong Y."/>
            <person name="Lemon K.P."/>
        </authorList>
    </citation>
    <scope>NUCLEOTIDE SEQUENCE [LARGE SCALE GENOMIC DNA]</scope>
    <source>
        <strain evidence="1 2">KPL1931_CDC4294-98</strain>
    </source>
</reference>
<dbReference type="EMBL" id="NAQV01000009">
    <property type="protein sequence ID" value="RAN64075.1"/>
    <property type="molecule type" value="Genomic_DNA"/>
</dbReference>
<evidence type="ECO:0000313" key="2">
    <source>
        <dbReference type="Proteomes" id="UP000249099"/>
    </source>
</evidence>
<evidence type="ECO:0000313" key="1">
    <source>
        <dbReference type="EMBL" id="RAN64075.1"/>
    </source>
</evidence>
<dbReference type="AlphaFoldDB" id="A0A328KL98"/>